<reference evidence="8" key="1">
    <citation type="submission" date="2025-08" db="UniProtKB">
        <authorList>
            <consortium name="Ensembl"/>
        </authorList>
    </citation>
    <scope>IDENTIFICATION</scope>
</reference>
<evidence type="ECO:0000313" key="9">
    <source>
        <dbReference type="Proteomes" id="UP000694416"/>
    </source>
</evidence>
<dbReference type="Gene3D" id="1.20.5.620">
    <property type="entry name" value="F1F0 ATP synthase subunit B, membrane domain"/>
    <property type="match status" value="1"/>
</dbReference>
<dbReference type="AlphaFoldDB" id="A0A8C9LKM6"/>
<accession>A0A8C9LKM6</accession>
<keyword evidence="4 6" id="KW-0406">Ion transport</keyword>
<proteinExistence type="inferred from homology"/>
<dbReference type="InterPro" id="IPR005124">
    <property type="entry name" value="V-ATPase_G"/>
</dbReference>
<dbReference type="GO" id="GO:0046961">
    <property type="term" value="F:proton-transporting ATPase activity, rotational mechanism"/>
    <property type="evidence" value="ECO:0007669"/>
    <property type="project" value="InterPro"/>
</dbReference>
<evidence type="ECO:0000256" key="2">
    <source>
        <dbReference type="ARBA" id="ARBA00022448"/>
    </source>
</evidence>
<evidence type="ECO:0000256" key="1">
    <source>
        <dbReference type="ARBA" id="ARBA00010066"/>
    </source>
</evidence>
<dbReference type="PANTHER" id="PTHR12713:SF37">
    <property type="entry name" value="V-TYPE PROTON ATPASE SUBUNIT G"/>
    <property type="match status" value="1"/>
</dbReference>
<feature type="compositionally biased region" description="Polar residues" evidence="7">
    <location>
        <begin position="1"/>
        <end position="12"/>
    </location>
</feature>
<dbReference type="GO" id="GO:0097401">
    <property type="term" value="P:synaptic vesicle lumen acidification"/>
    <property type="evidence" value="ECO:0007669"/>
    <property type="project" value="TreeGrafter"/>
</dbReference>
<keyword evidence="3 6" id="KW-0375">Hydrogen ion transport</keyword>
<dbReference type="GO" id="GO:0000221">
    <property type="term" value="C:vacuolar proton-transporting V-type ATPase, V1 domain"/>
    <property type="evidence" value="ECO:0007669"/>
    <property type="project" value="TreeGrafter"/>
</dbReference>
<dbReference type="Ensembl" id="ENSPTET00000012923.1">
    <property type="protein sequence ID" value="ENSPTEP00000008479.1"/>
    <property type="gene ID" value="ENSPTEG00000009635.1"/>
</dbReference>
<dbReference type="NCBIfam" id="TIGR01147">
    <property type="entry name" value="V_ATP_synt_G"/>
    <property type="match status" value="1"/>
</dbReference>
<comment type="subunit">
    <text evidence="5">V-ATPase is a heteromultimeric enzyme made up of two complexes: the ATP-hydrolytic V1 complex and the proton translocation V0 complex. The V1 complex consists of three catalytic AB heterodimers that form a heterohexamer, three peripheral stalks each consisting of EG heterodimers, one central rotor including subunits D and F, and the regulatory subunits C and H. The proton translocation complex V0 consists of the proton transport subunit a, a ring of proteolipid subunits c9c'', rotary subunit d, subunits e and f, and the accessory subunits ATP6AP1/Ac45 and ATP6AP2/PRR.</text>
</comment>
<evidence type="ECO:0000313" key="8">
    <source>
        <dbReference type="Ensembl" id="ENSPTEP00000008479.1"/>
    </source>
</evidence>
<reference evidence="8" key="2">
    <citation type="submission" date="2025-09" db="UniProtKB">
        <authorList>
            <consortium name="Ensembl"/>
        </authorList>
    </citation>
    <scope>IDENTIFICATION</scope>
</reference>
<sequence>MASLSQGIQQLMQAEKQDAKKVSDAHKRKNWRLMQAKEAAQAEIEQYHLQREKELKAKEAVALGSMALAAPKWRRRPRRR</sequence>
<comment type="function">
    <text evidence="6">Subunit of the V1 complex of vacuolar(H+)-ATPase (V-ATPase), a multisubunit enzyme composed of a peripheral complex (V1) that hydrolyzes ATP and a membrane integral complex (V0) that translocates protons. V-ATPase is responsible for acidifying and maintaining the pH of intracellular compartments and in some cell types, is targeted to the plasma membrane, where it is responsible for acidifying the extracellular environment.</text>
</comment>
<dbReference type="GO" id="GO:0030672">
    <property type="term" value="C:synaptic vesicle membrane"/>
    <property type="evidence" value="ECO:0007669"/>
    <property type="project" value="TreeGrafter"/>
</dbReference>
<dbReference type="Proteomes" id="UP000694416">
    <property type="component" value="Unplaced"/>
</dbReference>
<dbReference type="Pfam" id="PF03179">
    <property type="entry name" value="V-ATPase_G"/>
    <property type="match status" value="1"/>
</dbReference>
<dbReference type="FunFam" id="1.20.5.620:FF:000004">
    <property type="entry name" value="V-type proton ATPase subunit G"/>
    <property type="match status" value="1"/>
</dbReference>
<evidence type="ECO:0000256" key="6">
    <source>
        <dbReference type="RuleBase" id="RU364019"/>
    </source>
</evidence>
<protein>
    <recommendedName>
        <fullName evidence="6">V-type proton ATPase subunit G</fullName>
    </recommendedName>
</protein>
<evidence type="ECO:0000256" key="4">
    <source>
        <dbReference type="ARBA" id="ARBA00023065"/>
    </source>
</evidence>
<evidence type="ECO:0000256" key="3">
    <source>
        <dbReference type="ARBA" id="ARBA00022781"/>
    </source>
</evidence>
<evidence type="ECO:0000256" key="5">
    <source>
        <dbReference type="ARBA" id="ARBA00046696"/>
    </source>
</evidence>
<organism evidence="8 9">
    <name type="scientific">Piliocolobus tephrosceles</name>
    <name type="common">Ugandan red Colobus</name>
    <dbReference type="NCBI Taxonomy" id="591936"/>
    <lineage>
        <taxon>Eukaryota</taxon>
        <taxon>Metazoa</taxon>
        <taxon>Chordata</taxon>
        <taxon>Craniata</taxon>
        <taxon>Vertebrata</taxon>
        <taxon>Euteleostomi</taxon>
        <taxon>Mammalia</taxon>
        <taxon>Eutheria</taxon>
        <taxon>Euarchontoglires</taxon>
        <taxon>Primates</taxon>
        <taxon>Haplorrhini</taxon>
        <taxon>Catarrhini</taxon>
        <taxon>Cercopithecidae</taxon>
        <taxon>Colobinae</taxon>
        <taxon>Piliocolobus</taxon>
    </lineage>
</organism>
<keyword evidence="2 6" id="KW-0813">Transport</keyword>
<comment type="similarity">
    <text evidence="1 6">Belongs to the V-ATPase G subunit family.</text>
</comment>
<name>A0A8C9LKM6_9PRIM</name>
<keyword evidence="9" id="KW-1185">Reference proteome</keyword>
<feature type="region of interest" description="Disordered" evidence="7">
    <location>
        <begin position="1"/>
        <end position="26"/>
    </location>
</feature>
<feature type="compositionally biased region" description="Basic and acidic residues" evidence="7">
    <location>
        <begin position="15"/>
        <end position="25"/>
    </location>
</feature>
<dbReference type="GO" id="GO:0016887">
    <property type="term" value="F:ATP hydrolysis activity"/>
    <property type="evidence" value="ECO:0007669"/>
    <property type="project" value="TreeGrafter"/>
</dbReference>
<dbReference type="PANTHER" id="PTHR12713">
    <property type="entry name" value="VACUOLAR ATP SYNTHASE SUBUNIT G"/>
    <property type="match status" value="1"/>
</dbReference>
<evidence type="ECO:0000256" key="7">
    <source>
        <dbReference type="SAM" id="MobiDB-lite"/>
    </source>
</evidence>